<dbReference type="OrthoDB" id="5688397at2"/>
<accession>A0A1A9RZE5</accession>
<feature type="transmembrane region" description="Helical" evidence="2">
    <location>
        <begin position="621"/>
        <end position="644"/>
    </location>
</feature>
<dbReference type="Pfam" id="PF10136">
    <property type="entry name" value="SpecificRecomb"/>
    <property type="match status" value="1"/>
</dbReference>
<dbReference type="RefSeq" id="WP_067590815.1">
    <property type="nucleotide sequence ID" value="NZ_LXSL01000013.1"/>
</dbReference>
<feature type="transmembrane region" description="Helical" evidence="2">
    <location>
        <begin position="564"/>
        <end position="584"/>
    </location>
</feature>
<protein>
    <submittedName>
        <fullName evidence="3">Recombinase</fullName>
    </submittedName>
</protein>
<reference evidence="4" key="1">
    <citation type="submission" date="2016-05" db="EMBL/GenBank/DDBJ databases">
        <title>Draft genome of Corynebacterium afermentans subsp. afermentans LCDC 88199T.</title>
        <authorList>
            <person name="Bernier A.-M."/>
            <person name="Bernard K."/>
        </authorList>
    </citation>
    <scope>NUCLEOTIDE SEQUENCE [LARGE SCALE GENOMIC DNA]</scope>
    <source>
        <strain evidence="4">NML02-A-017</strain>
    </source>
</reference>
<organism evidence="3 4">
    <name type="scientific">Eikenella longinqua</name>
    <dbReference type="NCBI Taxonomy" id="1795827"/>
    <lineage>
        <taxon>Bacteria</taxon>
        <taxon>Pseudomonadati</taxon>
        <taxon>Pseudomonadota</taxon>
        <taxon>Betaproteobacteria</taxon>
        <taxon>Neisseriales</taxon>
        <taxon>Neisseriaceae</taxon>
        <taxon>Eikenella</taxon>
    </lineage>
</organism>
<dbReference type="AlphaFoldDB" id="A0A1A9RZE5"/>
<dbReference type="STRING" id="1795827.A7P95_02755"/>
<feature type="transmembrane region" description="Helical" evidence="2">
    <location>
        <begin position="390"/>
        <end position="411"/>
    </location>
</feature>
<feature type="transmembrane region" description="Helical" evidence="2">
    <location>
        <begin position="498"/>
        <end position="525"/>
    </location>
</feature>
<proteinExistence type="predicted"/>
<evidence type="ECO:0000313" key="3">
    <source>
        <dbReference type="EMBL" id="OAM29964.1"/>
    </source>
</evidence>
<gene>
    <name evidence="3" type="ORF">A7P95_02755</name>
</gene>
<feature type="transmembrane region" description="Helical" evidence="2">
    <location>
        <begin position="456"/>
        <end position="477"/>
    </location>
</feature>
<comment type="caution">
    <text evidence="3">The sequence shown here is derived from an EMBL/GenBank/DDBJ whole genome shotgun (WGS) entry which is preliminary data.</text>
</comment>
<feature type="compositionally biased region" description="Basic and acidic residues" evidence="1">
    <location>
        <begin position="683"/>
        <end position="693"/>
    </location>
</feature>
<keyword evidence="2" id="KW-0812">Transmembrane</keyword>
<keyword evidence="2" id="KW-1133">Transmembrane helix</keyword>
<keyword evidence="4" id="KW-1185">Reference proteome</keyword>
<name>A0A1A9RZE5_9NEIS</name>
<keyword evidence="2" id="KW-0472">Membrane</keyword>
<dbReference type="Proteomes" id="UP000077885">
    <property type="component" value="Unassembled WGS sequence"/>
</dbReference>
<feature type="region of interest" description="Disordered" evidence="1">
    <location>
        <begin position="673"/>
        <end position="693"/>
    </location>
</feature>
<sequence>MFKRKPQHILPEALFQAAAQGDALGMMQAAVVWLRQGGAAGAPVRFRMLCRHLQQDTAACQTVTNLLCRWLSSVRIYPTLITIGIFSRSGFGHEFRHRLYERLNPAYKDRHDLRDVLAMLFHGRHDAEWLAAIPLPCWLRLLALMRRHTDPAVSDTCGRHLRNESLYAVEMLSVWVAAEDLDPDLIRLEPKLLDVDSPFVGLMREVSDWLAHYRQTPFAGMKPELGEWFDHSAEHQPPAYDDSHLKVMMSQSRKLIDRLQRKGTGAGAGSSMHVAHLLERLKQTLNRMEQLMALFTARSYLQCMLRTLLLSRDIAVAVVAQRRIAPLWRGSVKMLARSISQNSSRHGEHYITRNRSEYWGMLRSAAGGGVLIALMALLKIHIGSLVQDHFWHAVLVSLNYGIGFVLIHMLHFTVATKQPAMTAASFAQAVERSSSGRAVSQKLAQLLIDVVRSQGVAVFGNVLVAVLLACLISWGFAHRFGAPLLDEATTAYQLKSMAVFTTPALLFAAIAGVWLFCSGIIAGFFDNRADYLNLKMRLREHPLLKRILPAAWRQKLADYIHNHYGAMMGNFCFGWLLGMTGYLGHLTGLPLDIRHVAFSSANLGYAAVSGHIGPFSFAANLLMVLMIGAVNLLVSFSITLWVALRSRDAVVDDPRQIVGSTVALVKQKPKSLFFPPPDAPEADAEKKPAAPGK</sequence>
<evidence type="ECO:0000256" key="1">
    <source>
        <dbReference type="SAM" id="MobiDB-lite"/>
    </source>
</evidence>
<evidence type="ECO:0000256" key="2">
    <source>
        <dbReference type="SAM" id="Phobius"/>
    </source>
</evidence>
<dbReference type="InterPro" id="IPR011385">
    <property type="entry name" value="Site-sp_rcmbase"/>
</dbReference>
<dbReference type="EMBL" id="LXSL01000013">
    <property type="protein sequence ID" value="OAM29964.1"/>
    <property type="molecule type" value="Genomic_DNA"/>
</dbReference>
<feature type="transmembrane region" description="Helical" evidence="2">
    <location>
        <begin position="358"/>
        <end position="378"/>
    </location>
</feature>
<dbReference type="PIRSF" id="PIRSF015380">
    <property type="entry name" value="Site-sp_rcmb"/>
    <property type="match status" value="1"/>
</dbReference>
<evidence type="ECO:0000313" key="4">
    <source>
        <dbReference type="Proteomes" id="UP000077885"/>
    </source>
</evidence>